<name>E9S774_RUMAL</name>
<dbReference type="InterPro" id="IPR044068">
    <property type="entry name" value="CB"/>
</dbReference>
<evidence type="ECO:0000256" key="6">
    <source>
        <dbReference type="PROSITE-ProRule" id="PRU01248"/>
    </source>
</evidence>
<gene>
    <name evidence="9" type="ORF">CUS_4282</name>
</gene>
<dbReference type="InterPro" id="IPR004107">
    <property type="entry name" value="Integrase_SAM-like_N"/>
</dbReference>
<dbReference type="GO" id="GO:0003677">
    <property type="term" value="F:DNA binding"/>
    <property type="evidence" value="ECO:0007669"/>
    <property type="project" value="UniProtKB-UniRule"/>
</dbReference>
<evidence type="ECO:0000313" key="10">
    <source>
        <dbReference type="Proteomes" id="UP000004259"/>
    </source>
</evidence>
<keyword evidence="10" id="KW-1185">Reference proteome</keyword>
<feature type="domain" description="Core-binding (CB)" evidence="8">
    <location>
        <begin position="64"/>
        <end position="146"/>
    </location>
</feature>
<organism evidence="9 10">
    <name type="scientific">Ruminococcus albus 8</name>
    <dbReference type="NCBI Taxonomy" id="246199"/>
    <lineage>
        <taxon>Bacteria</taxon>
        <taxon>Bacillati</taxon>
        <taxon>Bacillota</taxon>
        <taxon>Clostridia</taxon>
        <taxon>Eubacteriales</taxon>
        <taxon>Oscillospiraceae</taxon>
        <taxon>Ruminococcus</taxon>
    </lineage>
</organism>
<evidence type="ECO:0000256" key="1">
    <source>
        <dbReference type="ARBA" id="ARBA00003283"/>
    </source>
</evidence>
<keyword evidence="5" id="KW-0233">DNA recombination</keyword>
<proteinExistence type="inferred from homology"/>
<keyword evidence="3" id="KW-0229">DNA integration</keyword>
<evidence type="ECO:0000256" key="4">
    <source>
        <dbReference type="ARBA" id="ARBA00023125"/>
    </source>
</evidence>
<dbReference type="InterPro" id="IPR011010">
    <property type="entry name" value="DNA_brk_join_enz"/>
</dbReference>
<dbReference type="PROSITE" id="PS51900">
    <property type="entry name" value="CB"/>
    <property type="match status" value="1"/>
</dbReference>
<dbReference type="Pfam" id="PF00589">
    <property type="entry name" value="Phage_integrase"/>
    <property type="match status" value="1"/>
</dbReference>
<comment type="similarity">
    <text evidence="2">Belongs to the 'phage' integrase family.</text>
</comment>
<dbReference type="CDD" id="cd01189">
    <property type="entry name" value="INT_ICEBs1_C_like"/>
    <property type="match status" value="1"/>
</dbReference>
<dbReference type="Pfam" id="PF14659">
    <property type="entry name" value="Phage_int_SAM_3"/>
    <property type="match status" value="1"/>
</dbReference>
<evidence type="ECO:0000256" key="5">
    <source>
        <dbReference type="ARBA" id="ARBA00023172"/>
    </source>
</evidence>
<keyword evidence="4 6" id="KW-0238">DNA-binding</keyword>
<dbReference type="PROSITE" id="PS51898">
    <property type="entry name" value="TYR_RECOMBINASE"/>
    <property type="match status" value="1"/>
</dbReference>
<comment type="function">
    <text evidence="1">Site-specific tyrosine recombinase, which acts by catalyzing the cutting and rejoining of the recombining DNA molecules.</text>
</comment>
<dbReference type="SUPFAM" id="SSF56349">
    <property type="entry name" value="DNA breaking-rejoining enzymes"/>
    <property type="match status" value="1"/>
</dbReference>
<evidence type="ECO:0000259" key="8">
    <source>
        <dbReference type="PROSITE" id="PS51900"/>
    </source>
</evidence>
<dbReference type="PANTHER" id="PTHR30349:SF64">
    <property type="entry name" value="PROPHAGE INTEGRASE INTD-RELATED"/>
    <property type="match status" value="1"/>
</dbReference>
<dbReference type="Gene3D" id="1.10.150.130">
    <property type="match status" value="1"/>
</dbReference>
<feature type="domain" description="Tyr recombinase" evidence="7">
    <location>
        <begin position="166"/>
        <end position="358"/>
    </location>
</feature>
<reference evidence="9 10" key="1">
    <citation type="submission" date="2011-02" db="EMBL/GenBank/DDBJ databases">
        <authorList>
            <person name="Nelson K.E."/>
            <person name="Sutton G."/>
            <person name="Torralba M."/>
            <person name="Durkin S."/>
            <person name="Harkins D."/>
            <person name="Montgomery R."/>
            <person name="Ziemer C."/>
            <person name="Klaassens E."/>
            <person name="Ocuiv P."/>
            <person name="Morrison M."/>
        </authorList>
    </citation>
    <scope>NUCLEOTIDE SEQUENCE [LARGE SCALE GENOMIC DNA]</scope>
    <source>
        <strain evidence="9 10">8</strain>
    </source>
</reference>
<dbReference type="eggNOG" id="COG4974">
    <property type="taxonomic scope" value="Bacteria"/>
</dbReference>
<protein>
    <submittedName>
        <fullName evidence="9">Site-specific recombinase, phage integrase family</fullName>
    </submittedName>
</protein>
<accession>E9S774</accession>
<dbReference type="GO" id="GO:0015074">
    <property type="term" value="P:DNA integration"/>
    <property type="evidence" value="ECO:0007669"/>
    <property type="project" value="UniProtKB-KW"/>
</dbReference>
<dbReference type="PANTHER" id="PTHR30349">
    <property type="entry name" value="PHAGE INTEGRASE-RELATED"/>
    <property type="match status" value="1"/>
</dbReference>
<dbReference type="AlphaFoldDB" id="E9S774"/>
<dbReference type="GO" id="GO:0006310">
    <property type="term" value="P:DNA recombination"/>
    <property type="evidence" value="ECO:0007669"/>
    <property type="project" value="UniProtKB-KW"/>
</dbReference>
<sequence length="364" mass="41703">MEGIVMAKRGNNIYHRSDGRWEGRFYCKGTKKYRSVYGRSYTETKEKLDKLRSEVLVPSVRCVLLVIDILKMWLEARRPSIKESSYAGYRHKLEKHLIPYFDKMKYDRLDLSGISKFITDKLTEGLSPKYISDMVIMVKSAARWAEITHNYANQVKNAKLPKKKTKEASFFSPAEQKKIISTVRAEHSNTGCGVMLTLFTGMRIGEACALKWADIDFDEKMLHVTKTVQRIATFGSESKSAVKVTAPKSESSVRDIPLPDFLVDMLREYRGKDTDYILSGTEKVVEPRCFSNRYKALLKKADVPSRKYHSLRHTFAVNALHQDFDIKTLSELLGHSNANITMSVYLHTSMDRKSACMDRLQALV</sequence>
<evidence type="ECO:0000256" key="2">
    <source>
        <dbReference type="ARBA" id="ARBA00008857"/>
    </source>
</evidence>
<dbReference type="EMBL" id="ADKM02000001">
    <property type="protein sequence ID" value="EGC04870.1"/>
    <property type="molecule type" value="Genomic_DNA"/>
</dbReference>
<dbReference type="InterPro" id="IPR002104">
    <property type="entry name" value="Integrase_catalytic"/>
</dbReference>
<dbReference type="Proteomes" id="UP000004259">
    <property type="component" value="Unassembled WGS sequence"/>
</dbReference>
<dbReference type="InterPro" id="IPR013762">
    <property type="entry name" value="Integrase-like_cat_sf"/>
</dbReference>
<dbReference type="Gene3D" id="1.10.443.10">
    <property type="entry name" value="Intergrase catalytic core"/>
    <property type="match status" value="1"/>
</dbReference>
<comment type="caution">
    <text evidence="9">The sequence shown here is derived from an EMBL/GenBank/DDBJ whole genome shotgun (WGS) entry which is preliminary data.</text>
</comment>
<dbReference type="STRING" id="246199.CUS_4282"/>
<evidence type="ECO:0000256" key="3">
    <source>
        <dbReference type="ARBA" id="ARBA00022908"/>
    </source>
</evidence>
<evidence type="ECO:0000259" key="7">
    <source>
        <dbReference type="PROSITE" id="PS51898"/>
    </source>
</evidence>
<evidence type="ECO:0000313" key="9">
    <source>
        <dbReference type="EMBL" id="EGC04870.1"/>
    </source>
</evidence>
<dbReference type="InterPro" id="IPR050090">
    <property type="entry name" value="Tyrosine_recombinase_XerCD"/>
</dbReference>
<dbReference type="InterPro" id="IPR010998">
    <property type="entry name" value="Integrase_recombinase_N"/>
</dbReference>